<evidence type="ECO:0000313" key="1">
    <source>
        <dbReference type="EMBL" id="OLQ13127.1"/>
    </source>
</evidence>
<gene>
    <name evidence="1" type="ORF">AK812_SmicGene2845</name>
</gene>
<protein>
    <submittedName>
        <fullName evidence="1">Uncharacterized protein</fullName>
    </submittedName>
</protein>
<sequence>MGLPLKDVGDVGRAEGERPINLGDMEIPIYLSHSSDARIYKPHKDPPVALCKSKEREQKPRSMARAFILGQRPSSAGVFAARAASGVFAPSAPRLF</sequence>
<evidence type="ECO:0000313" key="2">
    <source>
        <dbReference type="Proteomes" id="UP000186817"/>
    </source>
</evidence>
<dbReference type="AlphaFoldDB" id="A0A1Q9F0G2"/>
<keyword evidence="2" id="KW-1185">Reference proteome</keyword>
<organism evidence="1 2">
    <name type="scientific">Symbiodinium microadriaticum</name>
    <name type="common">Dinoflagellate</name>
    <name type="synonym">Zooxanthella microadriatica</name>
    <dbReference type="NCBI Taxonomy" id="2951"/>
    <lineage>
        <taxon>Eukaryota</taxon>
        <taxon>Sar</taxon>
        <taxon>Alveolata</taxon>
        <taxon>Dinophyceae</taxon>
        <taxon>Suessiales</taxon>
        <taxon>Symbiodiniaceae</taxon>
        <taxon>Symbiodinium</taxon>
    </lineage>
</organism>
<dbReference type="EMBL" id="LSRX01000032">
    <property type="protein sequence ID" value="OLQ13127.1"/>
    <property type="molecule type" value="Genomic_DNA"/>
</dbReference>
<name>A0A1Q9F0G2_SYMMI</name>
<dbReference type="Proteomes" id="UP000186817">
    <property type="component" value="Unassembled WGS sequence"/>
</dbReference>
<proteinExistence type="predicted"/>
<reference evidence="1 2" key="1">
    <citation type="submission" date="2016-02" db="EMBL/GenBank/DDBJ databases">
        <title>Genome analysis of coral dinoflagellate symbionts highlights evolutionary adaptations to a symbiotic lifestyle.</title>
        <authorList>
            <person name="Aranda M."/>
            <person name="Li Y."/>
            <person name="Liew Y.J."/>
            <person name="Baumgarten S."/>
            <person name="Simakov O."/>
            <person name="Wilson M."/>
            <person name="Piel J."/>
            <person name="Ashoor H."/>
            <person name="Bougouffa S."/>
            <person name="Bajic V.B."/>
            <person name="Ryu T."/>
            <person name="Ravasi T."/>
            <person name="Bayer T."/>
            <person name="Micklem G."/>
            <person name="Kim H."/>
            <person name="Bhak J."/>
            <person name="Lajeunesse T.C."/>
            <person name="Voolstra C.R."/>
        </authorList>
    </citation>
    <scope>NUCLEOTIDE SEQUENCE [LARGE SCALE GENOMIC DNA]</scope>
    <source>
        <strain evidence="1 2">CCMP2467</strain>
    </source>
</reference>
<comment type="caution">
    <text evidence="1">The sequence shown here is derived from an EMBL/GenBank/DDBJ whole genome shotgun (WGS) entry which is preliminary data.</text>
</comment>
<accession>A0A1Q9F0G2</accession>